<keyword evidence="2 4" id="KW-0238">DNA-binding</keyword>
<dbReference type="Proteomes" id="UP000668403">
    <property type="component" value="Unassembled WGS sequence"/>
</dbReference>
<dbReference type="RefSeq" id="WP_208236745.1">
    <property type="nucleotide sequence ID" value="NZ_BAAAQU010000001.1"/>
</dbReference>
<dbReference type="PANTHER" id="PTHR30055:SF148">
    <property type="entry name" value="TETR-FAMILY TRANSCRIPTIONAL REGULATOR"/>
    <property type="match status" value="1"/>
</dbReference>
<dbReference type="InterPro" id="IPR011075">
    <property type="entry name" value="TetR_C"/>
</dbReference>
<sequence length="187" mass="20052">MARRSTATKVHRAVVDMVGSAPVAAITMEGIAERAGVSKQTLYRSWASTGAILCDALLARSVDARGAVVVPDSGDLHVDLRFLALAMVEELTDREQGPLLRAVTAEVLSDDALGSQVREHLLHPQLRGIAERFRAANVADPDAAAELFVGPIFHRWLLRTRPFAEGWAEGHAARVVRAVQATDDAGA</sequence>
<dbReference type="AlphaFoldDB" id="A0A939QDQ1"/>
<evidence type="ECO:0000256" key="1">
    <source>
        <dbReference type="ARBA" id="ARBA00023015"/>
    </source>
</evidence>
<name>A0A939QDQ1_9MICO</name>
<dbReference type="EMBL" id="JAGFBF010000001">
    <property type="protein sequence ID" value="MBO2988975.1"/>
    <property type="molecule type" value="Genomic_DNA"/>
</dbReference>
<organism evidence="6 7">
    <name type="scientific">Leucobacter tardus</name>
    <dbReference type="NCBI Taxonomy" id="501483"/>
    <lineage>
        <taxon>Bacteria</taxon>
        <taxon>Bacillati</taxon>
        <taxon>Actinomycetota</taxon>
        <taxon>Actinomycetes</taxon>
        <taxon>Micrococcales</taxon>
        <taxon>Microbacteriaceae</taxon>
        <taxon>Leucobacter</taxon>
    </lineage>
</organism>
<keyword evidence="3" id="KW-0804">Transcription</keyword>
<gene>
    <name evidence="6" type="ORF">J4H85_03025</name>
</gene>
<proteinExistence type="predicted"/>
<evidence type="ECO:0000256" key="3">
    <source>
        <dbReference type="ARBA" id="ARBA00023163"/>
    </source>
</evidence>
<dbReference type="SUPFAM" id="SSF48498">
    <property type="entry name" value="Tetracyclin repressor-like, C-terminal domain"/>
    <property type="match status" value="1"/>
</dbReference>
<dbReference type="PROSITE" id="PS50977">
    <property type="entry name" value="HTH_TETR_2"/>
    <property type="match status" value="1"/>
</dbReference>
<dbReference type="Pfam" id="PF16859">
    <property type="entry name" value="TetR_C_11"/>
    <property type="match status" value="1"/>
</dbReference>
<keyword evidence="7" id="KW-1185">Reference proteome</keyword>
<evidence type="ECO:0000256" key="4">
    <source>
        <dbReference type="PROSITE-ProRule" id="PRU00335"/>
    </source>
</evidence>
<dbReference type="GO" id="GO:0003700">
    <property type="term" value="F:DNA-binding transcription factor activity"/>
    <property type="evidence" value="ECO:0007669"/>
    <property type="project" value="TreeGrafter"/>
</dbReference>
<dbReference type="GO" id="GO:0000976">
    <property type="term" value="F:transcription cis-regulatory region binding"/>
    <property type="evidence" value="ECO:0007669"/>
    <property type="project" value="TreeGrafter"/>
</dbReference>
<dbReference type="InterPro" id="IPR036271">
    <property type="entry name" value="Tet_transcr_reg_TetR-rel_C_sf"/>
</dbReference>
<dbReference type="Gene3D" id="1.10.10.60">
    <property type="entry name" value="Homeodomain-like"/>
    <property type="match status" value="1"/>
</dbReference>
<feature type="domain" description="HTH tetR-type" evidence="5">
    <location>
        <begin position="4"/>
        <end position="64"/>
    </location>
</feature>
<dbReference type="Pfam" id="PF00440">
    <property type="entry name" value="TetR_N"/>
    <property type="match status" value="1"/>
</dbReference>
<evidence type="ECO:0000313" key="6">
    <source>
        <dbReference type="EMBL" id="MBO2988975.1"/>
    </source>
</evidence>
<comment type="caution">
    <text evidence="6">The sequence shown here is derived from an EMBL/GenBank/DDBJ whole genome shotgun (WGS) entry which is preliminary data.</text>
</comment>
<evidence type="ECO:0000259" key="5">
    <source>
        <dbReference type="PROSITE" id="PS50977"/>
    </source>
</evidence>
<dbReference type="InterPro" id="IPR009057">
    <property type="entry name" value="Homeodomain-like_sf"/>
</dbReference>
<feature type="DNA-binding region" description="H-T-H motif" evidence="4">
    <location>
        <begin position="27"/>
        <end position="46"/>
    </location>
</feature>
<protein>
    <submittedName>
        <fullName evidence="6">TetR/AcrR family transcriptional regulator C-terminal ligand-binding domain-containing protein</fullName>
    </submittedName>
</protein>
<evidence type="ECO:0000256" key="2">
    <source>
        <dbReference type="ARBA" id="ARBA00023125"/>
    </source>
</evidence>
<evidence type="ECO:0000313" key="7">
    <source>
        <dbReference type="Proteomes" id="UP000668403"/>
    </source>
</evidence>
<keyword evidence="1" id="KW-0805">Transcription regulation</keyword>
<dbReference type="InterPro" id="IPR050109">
    <property type="entry name" value="HTH-type_TetR-like_transc_reg"/>
</dbReference>
<dbReference type="PANTHER" id="PTHR30055">
    <property type="entry name" value="HTH-TYPE TRANSCRIPTIONAL REGULATOR RUTR"/>
    <property type="match status" value="1"/>
</dbReference>
<dbReference type="Gene3D" id="1.10.357.10">
    <property type="entry name" value="Tetracycline Repressor, domain 2"/>
    <property type="match status" value="1"/>
</dbReference>
<accession>A0A939QDQ1</accession>
<dbReference type="InterPro" id="IPR001647">
    <property type="entry name" value="HTH_TetR"/>
</dbReference>
<reference evidence="6" key="1">
    <citation type="submission" date="2021-03" db="EMBL/GenBank/DDBJ databases">
        <title>Leucobacter chromiisoli sp. nov., isolated from chromium-containing soil of chemical plant.</title>
        <authorList>
            <person name="Xu Z."/>
        </authorList>
    </citation>
    <scope>NUCLEOTIDE SEQUENCE</scope>
    <source>
        <strain evidence="6">K 70/01</strain>
    </source>
</reference>
<dbReference type="SUPFAM" id="SSF46689">
    <property type="entry name" value="Homeodomain-like"/>
    <property type="match status" value="1"/>
</dbReference>